<reference evidence="2 3" key="1">
    <citation type="submission" date="2019-02" db="EMBL/GenBank/DDBJ databases">
        <title>Deep-cultivation of Planctomycetes and their phenomic and genomic characterization uncovers novel biology.</title>
        <authorList>
            <person name="Wiegand S."/>
            <person name="Jogler M."/>
            <person name="Boedeker C."/>
            <person name="Pinto D."/>
            <person name="Vollmers J."/>
            <person name="Rivas-Marin E."/>
            <person name="Kohn T."/>
            <person name="Peeters S.H."/>
            <person name="Heuer A."/>
            <person name="Rast P."/>
            <person name="Oberbeckmann S."/>
            <person name="Bunk B."/>
            <person name="Jeske O."/>
            <person name="Meyerdierks A."/>
            <person name="Storesund J.E."/>
            <person name="Kallscheuer N."/>
            <person name="Luecker S."/>
            <person name="Lage O.M."/>
            <person name="Pohl T."/>
            <person name="Merkel B.J."/>
            <person name="Hornburger P."/>
            <person name="Mueller R.-W."/>
            <person name="Bruemmer F."/>
            <person name="Labrenz M."/>
            <person name="Spormann A.M."/>
            <person name="Op den Camp H."/>
            <person name="Overmann J."/>
            <person name="Amann R."/>
            <person name="Jetten M.S.M."/>
            <person name="Mascher T."/>
            <person name="Medema M.H."/>
            <person name="Devos D.P."/>
            <person name="Kaster A.-K."/>
            <person name="Ovreas L."/>
            <person name="Rohde M."/>
            <person name="Galperin M.Y."/>
            <person name="Jogler C."/>
        </authorList>
    </citation>
    <scope>NUCLEOTIDE SEQUENCE [LARGE SCALE GENOMIC DNA]</scope>
    <source>
        <strain evidence="2 3">Pla133</strain>
    </source>
</reference>
<evidence type="ECO:0000259" key="1">
    <source>
        <dbReference type="Pfam" id="PF01494"/>
    </source>
</evidence>
<dbReference type="PANTHER" id="PTHR42685">
    <property type="entry name" value="GERANYLGERANYL DIPHOSPHATE REDUCTASE"/>
    <property type="match status" value="1"/>
</dbReference>
<name>A0A518BF84_9BACT</name>
<feature type="domain" description="FAD-binding" evidence="1">
    <location>
        <begin position="10"/>
        <end position="169"/>
    </location>
</feature>
<accession>A0A518BF84</accession>
<evidence type="ECO:0000313" key="2">
    <source>
        <dbReference type="EMBL" id="QDU65626.1"/>
    </source>
</evidence>
<dbReference type="GO" id="GO:0071949">
    <property type="term" value="F:FAD binding"/>
    <property type="evidence" value="ECO:0007669"/>
    <property type="project" value="InterPro"/>
</dbReference>
<keyword evidence="2" id="KW-0560">Oxidoreductase</keyword>
<dbReference type="EC" id="1.-.-.-" evidence="2"/>
<proteinExistence type="predicted"/>
<dbReference type="SUPFAM" id="SSF51905">
    <property type="entry name" value="FAD/NAD(P)-binding domain"/>
    <property type="match status" value="1"/>
</dbReference>
<dbReference type="InterPro" id="IPR002938">
    <property type="entry name" value="FAD-bd"/>
</dbReference>
<gene>
    <name evidence="2" type="ORF">Pla133_06910</name>
</gene>
<dbReference type="KEGG" id="pbap:Pla133_06910"/>
<protein>
    <submittedName>
        <fullName evidence="2">Oxidoreductase</fullName>
        <ecNumber evidence="2">1.-.-.-</ecNumber>
    </submittedName>
</protein>
<dbReference type="InterPro" id="IPR036188">
    <property type="entry name" value="FAD/NAD-bd_sf"/>
</dbReference>
<evidence type="ECO:0000313" key="3">
    <source>
        <dbReference type="Proteomes" id="UP000316921"/>
    </source>
</evidence>
<dbReference type="InterPro" id="IPR050407">
    <property type="entry name" value="Geranylgeranyl_reductase"/>
</dbReference>
<dbReference type="AlphaFoldDB" id="A0A518BF84"/>
<dbReference type="Proteomes" id="UP000316921">
    <property type="component" value="Chromosome"/>
</dbReference>
<dbReference type="GO" id="GO:0016491">
    <property type="term" value="F:oxidoreductase activity"/>
    <property type="evidence" value="ECO:0007669"/>
    <property type="project" value="UniProtKB-KW"/>
</dbReference>
<keyword evidence="3" id="KW-1185">Reference proteome</keyword>
<dbReference type="Pfam" id="PF01494">
    <property type="entry name" value="FAD_binding_3"/>
    <property type="match status" value="1"/>
</dbReference>
<organism evidence="2 3">
    <name type="scientific">Engelhardtia mirabilis</name>
    <dbReference type="NCBI Taxonomy" id="2528011"/>
    <lineage>
        <taxon>Bacteria</taxon>
        <taxon>Pseudomonadati</taxon>
        <taxon>Planctomycetota</taxon>
        <taxon>Planctomycetia</taxon>
        <taxon>Planctomycetia incertae sedis</taxon>
        <taxon>Engelhardtia</taxon>
    </lineage>
</organism>
<sequence length="380" mass="38774">MTGTKATTDFDVVVVGAGPAGAATAIRSAGLGHSTLLVDRAQFPRDKVCGSCLHPRAVADLRELSVQASAEALGAVPLERARIGASGRWAELPVAGAAALSRWRLDAALIDVAQLAGAQVRTGVAARVEPNEPGSGRRRVRLGGGDEVVEASLLIAADGLGGALLARVGEVTAPSDDGARVGLGATFDDGGELDLPAGRVDLGVGRSGYVGLVRLEDGRVDLAAAADPSALRAVGAAAAVAAVARECGLVLPAACVDASWAGTPSLTRHAERPFAERALAVGDAAGYVEPFTGEGIAWALASARVTAEHLTRLLEGWSPEAAQDWARAQGAELDTARRRCALVAGFVRHPAWVAALVPVVARSRVIASLVARFGYGRAHE</sequence>
<dbReference type="Gene3D" id="3.50.50.60">
    <property type="entry name" value="FAD/NAD(P)-binding domain"/>
    <property type="match status" value="1"/>
</dbReference>
<dbReference type="RefSeq" id="WP_145062425.1">
    <property type="nucleotide sequence ID" value="NZ_CP036287.1"/>
</dbReference>
<dbReference type="EMBL" id="CP036287">
    <property type="protein sequence ID" value="QDU65626.1"/>
    <property type="molecule type" value="Genomic_DNA"/>
</dbReference>
<dbReference type="PANTHER" id="PTHR42685:SF22">
    <property type="entry name" value="CONDITIONED MEDIUM FACTOR RECEPTOR 1"/>
    <property type="match status" value="1"/>
</dbReference>
<dbReference type="PRINTS" id="PR00420">
    <property type="entry name" value="RNGMNOXGNASE"/>
</dbReference>